<keyword evidence="3" id="KW-1185">Reference proteome</keyword>
<feature type="transmembrane region" description="Helical" evidence="1">
    <location>
        <begin position="88"/>
        <end position="105"/>
    </location>
</feature>
<dbReference type="RefSeq" id="WP_143159854.1">
    <property type="nucleotide sequence ID" value="NZ_FRBL01000002.1"/>
</dbReference>
<evidence type="ECO:0000313" key="2">
    <source>
        <dbReference type="EMBL" id="SHL20831.1"/>
    </source>
</evidence>
<dbReference type="Pfam" id="PF12412">
    <property type="entry name" value="DUF3667"/>
    <property type="match status" value="1"/>
</dbReference>
<dbReference type="InterPro" id="IPR022134">
    <property type="entry name" value="DUF3667"/>
</dbReference>
<dbReference type="OrthoDB" id="675873at2"/>
<keyword evidence="1" id="KW-0812">Transmembrane</keyword>
<evidence type="ECO:0000313" key="3">
    <source>
        <dbReference type="Proteomes" id="UP000184420"/>
    </source>
</evidence>
<proteinExistence type="predicted"/>
<feature type="transmembrane region" description="Helical" evidence="1">
    <location>
        <begin position="298"/>
        <end position="322"/>
    </location>
</feature>
<reference evidence="2 3" key="1">
    <citation type="submission" date="2016-11" db="EMBL/GenBank/DDBJ databases">
        <authorList>
            <person name="Jaros S."/>
            <person name="Januszkiewicz K."/>
            <person name="Wedrychowicz H."/>
        </authorList>
    </citation>
    <scope>NUCLEOTIDE SEQUENCE [LARGE SCALE GENOMIC DNA]</scope>
    <source>
        <strain evidence="2 3">DSM 27406</strain>
    </source>
</reference>
<gene>
    <name evidence="2" type="ORF">SAMN05444266_102449</name>
</gene>
<keyword evidence="1" id="KW-0472">Membrane</keyword>
<name>A0A1M6YR82_9BACT</name>
<accession>A0A1M6YR82</accession>
<evidence type="ECO:0008006" key="4">
    <source>
        <dbReference type="Google" id="ProtNLM"/>
    </source>
</evidence>
<feature type="transmembrane region" description="Helical" evidence="1">
    <location>
        <begin position="359"/>
        <end position="384"/>
    </location>
</feature>
<dbReference type="STRING" id="1419482.SAMN05444266_102449"/>
<protein>
    <recommendedName>
        <fullName evidence="4">DUF3667 domain-containing protein</fullName>
    </recommendedName>
</protein>
<keyword evidence="1" id="KW-1133">Transmembrane helix</keyword>
<feature type="transmembrane region" description="Helical" evidence="1">
    <location>
        <begin position="328"/>
        <end position="347"/>
    </location>
</feature>
<dbReference type="AlphaFoldDB" id="A0A1M6YR82"/>
<evidence type="ECO:0000256" key="1">
    <source>
        <dbReference type="SAM" id="Phobius"/>
    </source>
</evidence>
<organism evidence="2 3">
    <name type="scientific">Chitinophaga jiangningensis</name>
    <dbReference type="NCBI Taxonomy" id="1419482"/>
    <lineage>
        <taxon>Bacteria</taxon>
        <taxon>Pseudomonadati</taxon>
        <taxon>Bacteroidota</taxon>
        <taxon>Chitinophagia</taxon>
        <taxon>Chitinophagales</taxon>
        <taxon>Chitinophagaceae</taxon>
        <taxon>Chitinophaga</taxon>
    </lineage>
</organism>
<sequence>MRTQPLREDKHCLNCGYEVPERYCTHCGQENTVQHETFGHLVKHFVADIFHYDSQFLITLKYLMIRPGFLTREYMAGRRVRYVNPIKLYVFVSFVFFLTAFGVLSKNWDRDIEIEEDPAPKKEKQEFTTRIIAEGDTVHGYRYHAAPVSDTSHNNLKRDSILTTEKTKGTEQPIMAHTHDSASSDSATDHPAIATGHGHEKPLFSLAGTETKSYDDEQAKLPPAQRDNKYYANLKRRTLFVRDFVKGRIPNQEAVRELMWEYFKHNAPKVMFLLLPLAALLMKWMYRKQKKWVYADFAIFALHFHSFMFILYLLAVIIMSIFPGANGITWANWLIFGYLVVALYNNYGQSWRRSIWKASLLWISYVLMVLGVMTIVMGFLVALIL</sequence>
<dbReference type="EMBL" id="FRBL01000002">
    <property type="protein sequence ID" value="SHL20831.1"/>
    <property type="molecule type" value="Genomic_DNA"/>
</dbReference>
<feature type="transmembrane region" description="Helical" evidence="1">
    <location>
        <begin position="267"/>
        <end position="286"/>
    </location>
</feature>
<dbReference type="Proteomes" id="UP000184420">
    <property type="component" value="Unassembled WGS sequence"/>
</dbReference>